<gene>
    <name evidence="2" type="ORF">EUX98_g5747</name>
</gene>
<evidence type="ECO:0008006" key="4">
    <source>
        <dbReference type="Google" id="ProtNLM"/>
    </source>
</evidence>
<dbReference type="OrthoDB" id="192832at2759"/>
<organism evidence="2 3">
    <name type="scientific">Antrodiella citrinella</name>
    <dbReference type="NCBI Taxonomy" id="2447956"/>
    <lineage>
        <taxon>Eukaryota</taxon>
        <taxon>Fungi</taxon>
        <taxon>Dikarya</taxon>
        <taxon>Basidiomycota</taxon>
        <taxon>Agaricomycotina</taxon>
        <taxon>Agaricomycetes</taxon>
        <taxon>Polyporales</taxon>
        <taxon>Steccherinaceae</taxon>
        <taxon>Antrodiella</taxon>
    </lineage>
</organism>
<dbReference type="GO" id="GO:0009251">
    <property type="term" value="P:glucan catabolic process"/>
    <property type="evidence" value="ECO:0007669"/>
    <property type="project" value="TreeGrafter"/>
</dbReference>
<dbReference type="InterPro" id="IPR050546">
    <property type="entry name" value="Glycosyl_Hydrlase_16"/>
</dbReference>
<dbReference type="AlphaFoldDB" id="A0A4S4MQN9"/>
<evidence type="ECO:0000313" key="3">
    <source>
        <dbReference type="Proteomes" id="UP000308730"/>
    </source>
</evidence>
<feature type="signal peptide" evidence="1">
    <location>
        <begin position="1"/>
        <end position="18"/>
    </location>
</feature>
<dbReference type="Pfam" id="PF26113">
    <property type="entry name" value="GH16_XgeA"/>
    <property type="match status" value="1"/>
</dbReference>
<dbReference type="PANTHER" id="PTHR10963:SF24">
    <property type="entry name" value="GLYCOSIDASE C21B10.07-RELATED"/>
    <property type="match status" value="1"/>
</dbReference>
<keyword evidence="3" id="KW-1185">Reference proteome</keyword>
<comment type="caution">
    <text evidence="2">The sequence shown here is derived from an EMBL/GenBank/DDBJ whole genome shotgun (WGS) entry which is preliminary data.</text>
</comment>
<dbReference type="Gene3D" id="2.60.120.200">
    <property type="match status" value="2"/>
</dbReference>
<name>A0A4S4MQN9_9APHY</name>
<dbReference type="SUPFAM" id="SSF49899">
    <property type="entry name" value="Concanavalin A-like lectins/glucanases"/>
    <property type="match status" value="1"/>
</dbReference>
<keyword evidence="1" id="KW-0732">Signal</keyword>
<proteinExistence type="predicted"/>
<dbReference type="Proteomes" id="UP000308730">
    <property type="component" value="Unassembled WGS sequence"/>
</dbReference>
<evidence type="ECO:0000313" key="2">
    <source>
        <dbReference type="EMBL" id="THH28434.1"/>
    </source>
</evidence>
<sequence>MLSLYLALIASIVPTALAGAYAITDTYVGSAFLSSFVHENILDPTHGRVNYLDQATAVSLNLTYAQGNTGCGVQVTTANSYGPSFNSVGGGFYAMERTDSFIKVWFWQRGDGSTPGDMEFGATSVNTDTWGQPSAFFPNTECDIGAHFGPNNVIINTSLCGDWAGIPSVFNGAGCPGDCNTFVDQNPSTFVNAYWEINAIRVYT</sequence>
<feature type="chain" id="PRO_5020318036" description="GH16 domain-containing protein" evidence="1">
    <location>
        <begin position="19"/>
        <end position="204"/>
    </location>
</feature>
<protein>
    <recommendedName>
        <fullName evidence="4">GH16 domain-containing protein</fullName>
    </recommendedName>
</protein>
<accession>A0A4S4MQN9</accession>
<dbReference type="InterPro" id="IPR013320">
    <property type="entry name" value="ConA-like_dom_sf"/>
</dbReference>
<reference evidence="2 3" key="1">
    <citation type="submission" date="2019-02" db="EMBL/GenBank/DDBJ databases">
        <title>Genome sequencing of the rare red list fungi Antrodiella citrinella (Flaviporus citrinellus).</title>
        <authorList>
            <person name="Buettner E."/>
            <person name="Kellner H."/>
        </authorList>
    </citation>
    <scope>NUCLEOTIDE SEQUENCE [LARGE SCALE GENOMIC DNA]</scope>
    <source>
        <strain evidence="2 3">DSM 108506</strain>
    </source>
</reference>
<dbReference type="EMBL" id="SGPM01000179">
    <property type="protein sequence ID" value="THH28434.1"/>
    <property type="molecule type" value="Genomic_DNA"/>
</dbReference>
<dbReference type="PANTHER" id="PTHR10963">
    <property type="entry name" value="GLYCOSYL HYDROLASE-RELATED"/>
    <property type="match status" value="1"/>
</dbReference>
<evidence type="ECO:0000256" key="1">
    <source>
        <dbReference type="SAM" id="SignalP"/>
    </source>
</evidence>